<dbReference type="GO" id="GO:0005886">
    <property type="term" value="C:plasma membrane"/>
    <property type="evidence" value="ECO:0007669"/>
    <property type="project" value="UniProtKB-SubCell"/>
</dbReference>
<dbReference type="SUPFAM" id="SSF82861">
    <property type="entry name" value="Mechanosensitive channel protein MscS (YggB), transmembrane region"/>
    <property type="match status" value="1"/>
</dbReference>
<dbReference type="InterPro" id="IPR023408">
    <property type="entry name" value="MscS_beta-dom_sf"/>
</dbReference>
<dbReference type="GO" id="GO:0008381">
    <property type="term" value="F:mechanosensitive monoatomic ion channel activity"/>
    <property type="evidence" value="ECO:0007669"/>
    <property type="project" value="InterPro"/>
</dbReference>
<comment type="subcellular location">
    <subcellularLocation>
        <location evidence="1">Cell membrane</location>
        <topology evidence="1">Multi-pass membrane protein</topology>
    </subcellularLocation>
</comment>
<dbReference type="AlphaFoldDB" id="A0A1H6G613"/>
<evidence type="ECO:0000259" key="9">
    <source>
        <dbReference type="Pfam" id="PF21082"/>
    </source>
</evidence>
<accession>A0A1H6G613</accession>
<proteinExistence type="inferred from homology"/>
<dbReference type="InterPro" id="IPR006685">
    <property type="entry name" value="MscS_channel_2nd"/>
</dbReference>
<dbReference type="SUPFAM" id="SSF82689">
    <property type="entry name" value="Mechanosensitive channel protein MscS (YggB), C-terminal domain"/>
    <property type="match status" value="1"/>
</dbReference>
<dbReference type="Pfam" id="PF21082">
    <property type="entry name" value="MS_channel_3rd"/>
    <property type="match status" value="1"/>
</dbReference>
<feature type="domain" description="Mechanosensitive ion channel MscS C-terminal" evidence="9">
    <location>
        <begin position="191"/>
        <end position="275"/>
    </location>
</feature>
<keyword evidence="5 7" id="KW-1133">Transmembrane helix</keyword>
<evidence type="ECO:0000313" key="11">
    <source>
        <dbReference type="Proteomes" id="UP000199112"/>
    </source>
</evidence>
<dbReference type="InterPro" id="IPR049278">
    <property type="entry name" value="MS_channel_C"/>
</dbReference>
<feature type="domain" description="Mechanosensitive ion channel MscS" evidence="8">
    <location>
        <begin position="118"/>
        <end position="183"/>
    </location>
</feature>
<dbReference type="Gene3D" id="1.10.287.1260">
    <property type="match status" value="1"/>
</dbReference>
<dbReference type="InterPro" id="IPR011066">
    <property type="entry name" value="MscS_channel_C_sf"/>
</dbReference>
<evidence type="ECO:0000313" key="10">
    <source>
        <dbReference type="EMBL" id="SEH17898.1"/>
    </source>
</evidence>
<sequence length="302" mass="31797">MIDLLILQSGVPTSGSEFVDQYGPALISAATTVLLFVLMFAITYYLGKKVLVRATEQSLQSRGLKTGLVSLAVSVVSTLVLVAAIAVAATVAGFGAILTAFATLAGALALGLSFAAQDLISNFVSGVFIIKDEPFKVGDWIEWDGNEGIVKKINLRVTQVETFDNELVTVPNNQLATSVVTNPVANETLRVSCDFGISYDDDITTARGAVIDTASSIEGVLADPEPAAPVTELGDSAVVLTGRVWIEPRKHSAAAIEAAFREAVKQRFDAEGIDMPYAHTTLTGGIELETNQEASVVSSSTE</sequence>
<dbReference type="RefSeq" id="WP_090508195.1">
    <property type="nucleotide sequence ID" value="NZ_FNWL01000005.1"/>
</dbReference>
<feature type="transmembrane region" description="Helical" evidence="7">
    <location>
        <begin position="94"/>
        <end position="115"/>
    </location>
</feature>
<keyword evidence="11" id="KW-1185">Reference proteome</keyword>
<dbReference type="PROSITE" id="PS01246">
    <property type="entry name" value="UPF0003"/>
    <property type="match status" value="1"/>
</dbReference>
<dbReference type="InterPro" id="IPR006686">
    <property type="entry name" value="MscS_channel_CS"/>
</dbReference>
<dbReference type="InterPro" id="IPR011014">
    <property type="entry name" value="MscS_channel_TM-2"/>
</dbReference>
<dbReference type="PANTHER" id="PTHR30221">
    <property type="entry name" value="SMALL-CONDUCTANCE MECHANOSENSITIVE CHANNEL"/>
    <property type="match status" value="1"/>
</dbReference>
<dbReference type="Proteomes" id="UP000199112">
    <property type="component" value="Unassembled WGS sequence"/>
</dbReference>
<dbReference type="InterPro" id="IPR010920">
    <property type="entry name" value="LSM_dom_sf"/>
</dbReference>
<dbReference type="EMBL" id="FNWL01000005">
    <property type="protein sequence ID" value="SEH17898.1"/>
    <property type="molecule type" value="Genomic_DNA"/>
</dbReference>
<reference evidence="11" key="1">
    <citation type="submission" date="2016-10" db="EMBL/GenBank/DDBJ databases">
        <authorList>
            <person name="Varghese N."/>
            <person name="Submissions S."/>
        </authorList>
    </citation>
    <scope>NUCLEOTIDE SEQUENCE [LARGE SCALE GENOMIC DNA]</scope>
    <source>
        <strain evidence="11">CGMCC 1.8981</strain>
    </source>
</reference>
<evidence type="ECO:0000256" key="6">
    <source>
        <dbReference type="ARBA" id="ARBA00023136"/>
    </source>
</evidence>
<protein>
    <submittedName>
        <fullName evidence="10">Mechanosensitive ion channel</fullName>
    </submittedName>
</protein>
<evidence type="ECO:0000256" key="2">
    <source>
        <dbReference type="ARBA" id="ARBA00008017"/>
    </source>
</evidence>
<name>A0A1H6G613_9EURY</name>
<dbReference type="SUPFAM" id="SSF50182">
    <property type="entry name" value="Sm-like ribonucleoproteins"/>
    <property type="match status" value="1"/>
</dbReference>
<keyword evidence="4 7" id="KW-0812">Transmembrane</keyword>
<evidence type="ECO:0000256" key="5">
    <source>
        <dbReference type="ARBA" id="ARBA00022989"/>
    </source>
</evidence>
<dbReference type="Gene3D" id="3.30.70.100">
    <property type="match status" value="1"/>
</dbReference>
<evidence type="ECO:0000256" key="7">
    <source>
        <dbReference type="SAM" id="Phobius"/>
    </source>
</evidence>
<dbReference type="OrthoDB" id="31543at2157"/>
<dbReference type="Pfam" id="PF00924">
    <property type="entry name" value="MS_channel_2nd"/>
    <property type="match status" value="1"/>
</dbReference>
<feature type="transmembrane region" description="Helical" evidence="7">
    <location>
        <begin position="25"/>
        <end position="47"/>
    </location>
</feature>
<organism evidence="10 11">
    <name type="scientific">Natronorubrum sediminis</name>
    <dbReference type="NCBI Taxonomy" id="640943"/>
    <lineage>
        <taxon>Archaea</taxon>
        <taxon>Methanobacteriati</taxon>
        <taxon>Methanobacteriota</taxon>
        <taxon>Stenosarchaea group</taxon>
        <taxon>Halobacteria</taxon>
        <taxon>Halobacteriales</taxon>
        <taxon>Natrialbaceae</taxon>
        <taxon>Natronorubrum</taxon>
    </lineage>
</organism>
<feature type="transmembrane region" description="Helical" evidence="7">
    <location>
        <begin position="68"/>
        <end position="88"/>
    </location>
</feature>
<dbReference type="Gene3D" id="2.30.30.60">
    <property type="match status" value="1"/>
</dbReference>
<evidence type="ECO:0000256" key="4">
    <source>
        <dbReference type="ARBA" id="ARBA00022692"/>
    </source>
</evidence>
<evidence type="ECO:0000256" key="3">
    <source>
        <dbReference type="ARBA" id="ARBA00022475"/>
    </source>
</evidence>
<keyword evidence="3" id="KW-1003">Cell membrane</keyword>
<keyword evidence="6 7" id="KW-0472">Membrane</keyword>
<comment type="similarity">
    <text evidence="2">Belongs to the MscS (TC 1.A.23) family.</text>
</comment>
<dbReference type="PANTHER" id="PTHR30221:SF1">
    <property type="entry name" value="SMALL-CONDUCTANCE MECHANOSENSITIVE CHANNEL"/>
    <property type="match status" value="1"/>
</dbReference>
<gene>
    <name evidence="10" type="ORF">SAMN04487967_3453</name>
</gene>
<evidence type="ECO:0000256" key="1">
    <source>
        <dbReference type="ARBA" id="ARBA00004651"/>
    </source>
</evidence>
<dbReference type="InterPro" id="IPR045275">
    <property type="entry name" value="MscS_archaea/bacteria_type"/>
</dbReference>
<evidence type="ECO:0000259" key="8">
    <source>
        <dbReference type="Pfam" id="PF00924"/>
    </source>
</evidence>